<evidence type="ECO:0000313" key="6">
    <source>
        <dbReference type="Proteomes" id="UP000176404"/>
    </source>
</evidence>
<evidence type="ECO:0000259" key="4">
    <source>
        <dbReference type="Pfam" id="PF11967"/>
    </source>
</evidence>
<accession>A0A1F8B5L0</accession>
<dbReference type="NCBIfam" id="TIGR00613">
    <property type="entry name" value="reco"/>
    <property type="match status" value="1"/>
</dbReference>
<dbReference type="Proteomes" id="UP000176404">
    <property type="component" value="Unassembled WGS sequence"/>
</dbReference>
<dbReference type="AlphaFoldDB" id="A0A1F8B5L0"/>
<dbReference type="GO" id="GO:0006310">
    <property type="term" value="P:DNA recombination"/>
    <property type="evidence" value="ECO:0007669"/>
    <property type="project" value="UniProtKB-KW"/>
</dbReference>
<keyword evidence="1" id="KW-0227">DNA damage</keyword>
<evidence type="ECO:0000256" key="3">
    <source>
        <dbReference type="ARBA" id="ARBA00023204"/>
    </source>
</evidence>
<dbReference type="InterPro" id="IPR012340">
    <property type="entry name" value="NA-bd_OB-fold"/>
</dbReference>
<evidence type="ECO:0000256" key="2">
    <source>
        <dbReference type="ARBA" id="ARBA00023172"/>
    </source>
</evidence>
<dbReference type="SUPFAM" id="SSF57863">
    <property type="entry name" value="ArfGap/RecO-like zinc finger"/>
    <property type="match status" value="1"/>
</dbReference>
<keyword evidence="2" id="KW-0233">DNA recombination</keyword>
<dbReference type="InterPro" id="IPR003717">
    <property type="entry name" value="RecO"/>
</dbReference>
<comment type="caution">
    <text evidence="5">The sequence shown here is derived from an EMBL/GenBank/DDBJ whole genome shotgun (WGS) entry which is preliminary data.</text>
</comment>
<dbReference type="GO" id="GO:0006302">
    <property type="term" value="P:double-strand break repair"/>
    <property type="evidence" value="ECO:0007669"/>
    <property type="project" value="TreeGrafter"/>
</dbReference>
<dbReference type="Gene3D" id="2.40.50.140">
    <property type="entry name" value="Nucleic acid-binding proteins"/>
    <property type="match status" value="1"/>
</dbReference>
<evidence type="ECO:0000256" key="1">
    <source>
        <dbReference type="ARBA" id="ARBA00022763"/>
    </source>
</evidence>
<dbReference type="Pfam" id="PF11967">
    <property type="entry name" value="RecO_N"/>
    <property type="match status" value="1"/>
</dbReference>
<keyword evidence="3" id="KW-0234">DNA repair</keyword>
<sequence length="179" mass="21019">MRHYSSQGIVLARQNFFEADRILTIFSKDYGKVRLLARGVRKPESRKRGHIEVFNYIKFSVVRGRSLDILSEVETIVSFNLLRNDLRKMSVFYFLAEAITRLTRDGEKNERLLNLILVSFNKTVKSKNLKGLRKDFIYQCLVVLGFWPEGRRMEDPDKVLRDIAEREMFSARVGKEILI</sequence>
<name>A0A1F8B5L0_9BACT</name>
<dbReference type="EMBL" id="MGHD01000022">
    <property type="protein sequence ID" value="OGM59301.1"/>
    <property type="molecule type" value="Genomic_DNA"/>
</dbReference>
<proteinExistence type="predicted"/>
<gene>
    <name evidence="5" type="ORF">A2892_05565</name>
</gene>
<protein>
    <submittedName>
        <fullName evidence="5">DNA repair protein RecO</fullName>
    </submittedName>
</protein>
<dbReference type="STRING" id="1802517.A2892_05565"/>
<dbReference type="PANTHER" id="PTHR33991">
    <property type="entry name" value="DNA REPAIR PROTEIN RECO"/>
    <property type="match status" value="1"/>
</dbReference>
<dbReference type="SUPFAM" id="SSF50249">
    <property type="entry name" value="Nucleic acid-binding proteins"/>
    <property type="match status" value="1"/>
</dbReference>
<dbReference type="InterPro" id="IPR037278">
    <property type="entry name" value="ARFGAP/RecO"/>
</dbReference>
<dbReference type="InterPro" id="IPR022572">
    <property type="entry name" value="DNA_rep/recomb_RecO_N"/>
</dbReference>
<evidence type="ECO:0000313" key="5">
    <source>
        <dbReference type="EMBL" id="OGM59301.1"/>
    </source>
</evidence>
<organism evidence="5 6">
    <name type="scientific">Candidatus Woesebacteria bacterium RIFCSPLOWO2_01_FULL_39_10b</name>
    <dbReference type="NCBI Taxonomy" id="1802517"/>
    <lineage>
        <taxon>Bacteria</taxon>
        <taxon>Candidatus Woeseibacteriota</taxon>
    </lineage>
</organism>
<reference evidence="5 6" key="1">
    <citation type="journal article" date="2016" name="Nat. Commun.">
        <title>Thousands of microbial genomes shed light on interconnected biogeochemical processes in an aquifer system.</title>
        <authorList>
            <person name="Anantharaman K."/>
            <person name="Brown C.T."/>
            <person name="Hug L.A."/>
            <person name="Sharon I."/>
            <person name="Castelle C.J."/>
            <person name="Probst A.J."/>
            <person name="Thomas B.C."/>
            <person name="Singh A."/>
            <person name="Wilkins M.J."/>
            <person name="Karaoz U."/>
            <person name="Brodie E.L."/>
            <person name="Williams K.H."/>
            <person name="Hubbard S.S."/>
            <person name="Banfield J.F."/>
        </authorList>
    </citation>
    <scope>NUCLEOTIDE SEQUENCE [LARGE SCALE GENOMIC DNA]</scope>
</reference>
<dbReference type="GO" id="GO:0043590">
    <property type="term" value="C:bacterial nucleoid"/>
    <property type="evidence" value="ECO:0007669"/>
    <property type="project" value="TreeGrafter"/>
</dbReference>
<feature type="domain" description="DNA replication/recombination mediator RecO N-terminal" evidence="4">
    <location>
        <begin position="1"/>
        <end position="79"/>
    </location>
</feature>
<dbReference type="PANTHER" id="PTHR33991:SF1">
    <property type="entry name" value="DNA REPAIR PROTEIN RECO"/>
    <property type="match status" value="1"/>
</dbReference>